<dbReference type="AlphaFoldDB" id="A0A0U2VHN1"/>
<proteinExistence type="predicted"/>
<evidence type="ECO:0000313" key="3">
    <source>
        <dbReference type="Proteomes" id="UP000067523"/>
    </source>
</evidence>
<dbReference type="Pfam" id="PF08349">
    <property type="entry name" value="DUF1722"/>
    <property type="match status" value="1"/>
</dbReference>
<protein>
    <recommendedName>
        <fullName evidence="1">DUF1722 domain-containing protein</fullName>
    </recommendedName>
</protein>
<sequence length="126" mass="15149">MKKIAERQKEWASLKYLVLAKSQPDYKAIRKLFADNHWDDEKEWVFRKYLQHALAQPTKKGDLLNAYQHVWGYFKTKATDEERQHYQSLIENFSINEDEVLPFLKKLTVKYQEPYLLQSVLLFPKA</sequence>
<gene>
    <name evidence="2" type="ORF">ATZ35_07450</name>
</gene>
<evidence type="ECO:0000259" key="1">
    <source>
        <dbReference type="Pfam" id="PF08349"/>
    </source>
</evidence>
<organism evidence="2 3">
    <name type="scientific">Enterococcus rotai</name>
    <dbReference type="NCBI Taxonomy" id="118060"/>
    <lineage>
        <taxon>Bacteria</taxon>
        <taxon>Bacillati</taxon>
        <taxon>Bacillota</taxon>
        <taxon>Bacilli</taxon>
        <taxon>Lactobacillales</taxon>
        <taxon>Enterococcaceae</taxon>
        <taxon>Enterococcus</taxon>
    </lineage>
</organism>
<keyword evidence="3" id="KW-1185">Reference proteome</keyword>
<dbReference type="RefSeq" id="WP_208930206.1">
    <property type="nucleotide sequence ID" value="NZ_CP013655.1"/>
</dbReference>
<dbReference type="STRING" id="118060.ATZ35_07450"/>
<accession>A0A0U2VHN1</accession>
<name>A0A0U2VHN1_9ENTE</name>
<dbReference type="KEGG" id="erx:ATZ35_07450"/>
<feature type="domain" description="DUF1722" evidence="1">
    <location>
        <begin position="15"/>
        <end position="124"/>
    </location>
</feature>
<dbReference type="EMBL" id="CP013655">
    <property type="protein sequence ID" value="ALS37003.1"/>
    <property type="molecule type" value="Genomic_DNA"/>
</dbReference>
<dbReference type="Proteomes" id="UP000067523">
    <property type="component" value="Chromosome"/>
</dbReference>
<dbReference type="InterPro" id="IPR013560">
    <property type="entry name" value="DUF1722"/>
</dbReference>
<evidence type="ECO:0000313" key="2">
    <source>
        <dbReference type="EMBL" id="ALS37003.1"/>
    </source>
</evidence>
<reference evidence="3" key="1">
    <citation type="submission" date="2015-12" db="EMBL/GenBank/DDBJ databases">
        <authorList>
            <person name="Lauer A."/>
            <person name="Humrighouse B."/>
            <person name="Loparev V."/>
            <person name="Shewmaker P.L."/>
            <person name="Whitney A.M."/>
            <person name="McLaughlin R.W."/>
        </authorList>
    </citation>
    <scope>NUCLEOTIDE SEQUENCE [LARGE SCALE GENOMIC DNA]</scope>
    <source>
        <strain evidence="3">LMG 26678</strain>
    </source>
</reference>